<dbReference type="PROSITE" id="PS51257">
    <property type="entry name" value="PROKAR_LIPOPROTEIN"/>
    <property type="match status" value="1"/>
</dbReference>
<reference evidence="2 3" key="1">
    <citation type="submission" date="2024-10" db="EMBL/GenBank/DDBJ databases">
        <title>Updated reference genomes for cyclostephanoid diatoms.</title>
        <authorList>
            <person name="Roberts W.R."/>
            <person name="Alverson A.J."/>
        </authorList>
    </citation>
    <scope>NUCLEOTIDE SEQUENCE [LARGE SCALE GENOMIC DNA]</scope>
    <source>
        <strain evidence="2 3">AJA232-27</strain>
    </source>
</reference>
<organism evidence="2 3">
    <name type="scientific">Discostella pseudostelligera</name>
    <dbReference type="NCBI Taxonomy" id="259834"/>
    <lineage>
        <taxon>Eukaryota</taxon>
        <taxon>Sar</taxon>
        <taxon>Stramenopiles</taxon>
        <taxon>Ochrophyta</taxon>
        <taxon>Bacillariophyta</taxon>
        <taxon>Coscinodiscophyceae</taxon>
        <taxon>Thalassiosirophycidae</taxon>
        <taxon>Stephanodiscales</taxon>
        <taxon>Stephanodiscaceae</taxon>
        <taxon>Discostella</taxon>
    </lineage>
</organism>
<accession>A0ABD3M3L0</accession>
<evidence type="ECO:0000313" key="2">
    <source>
        <dbReference type="EMBL" id="KAL3758568.1"/>
    </source>
</evidence>
<gene>
    <name evidence="2" type="ORF">ACHAWU_008322</name>
</gene>
<proteinExistence type="predicted"/>
<feature type="region of interest" description="Disordered" evidence="1">
    <location>
        <begin position="129"/>
        <end position="148"/>
    </location>
</feature>
<dbReference type="EMBL" id="JALLBG020000228">
    <property type="protein sequence ID" value="KAL3758568.1"/>
    <property type="molecule type" value="Genomic_DNA"/>
</dbReference>
<evidence type="ECO:0000313" key="3">
    <source>
        <dbReference type="Proteomes" id="UP001530293"/>
    </source>
</evidence>
<protein>
    <submittedName>
        <fullName evidence="2">Uncharacterized protein</fullName>
    </submittedName>
</protein>
<evidence type="ECO:0000256" key="1">
    <source>
        <dbReference type="SAM" id="MobiDB-lite"/>
    </source>
</evidence>
<comment type="caution">
    <text evidence="2">The sequence shown here is derived from an EMBL/GenBank/DDBJ whole genome shotgun (WGS) entry which is preliminary data.</text>
</comment>
<keyword evidence="3" id="KW-1185">Reference proteome</keyword>
<feature type="compositionally biased region" description="Gly residues" evidence="1">
    <location>
        <begin position="132"/>
        <end position="144"/>
    </location>
</feature>
<name>A0ABD3M3L0_9STRA</name>
<dbReference type="Proteomes" id="UP001530293">
    <property type="component" value="Unassembled WGS sequence"/>
</dbReference>
<feature type="compositionally biased region" description="Basic residues" evidence="1">
    <location>
        <begin position="561"/>
        <end position="572"/>
    </location>
</feature>
<dbReference type="AlphaFoldDB" id="A0ABD3M3L0"/>
<sequence length="572" mass="62977">MVRRRNARGVVALTSTLLLISIGIQSCIFLLLPTITSAIEVSFTPNPNDSVENGGNGGPLPASTQQRRQLLELEVTILNSQDPLATLDHVAKSNGLSREELTGMLDRNRRDLEESGQLEGMLGEMHEAMQSQGGGGVGGGGGGQRRSLAESSLPRRLLSLICSIVLSLMKTASMHISRNPKQSTILATMLTCAFLAIHNAPRNGIVISSILPPFLSSGHTTLLEPPVDYLELYCLNSWKKGGDGWICSLPEPKKVDVKPKSSKGKKKSTIQTIGGVGMTRSLRIDTSDAVEGEVTVETIRRGAKLMDGFTLITTAQTMIRPHRNEETQRKIDKIDSEQQREELQCMIESAKSILGERKFSEFVPGNSRSLKFRSIFVTATSDDDEEDEEAVIEGGVIAMKLLGDFRRYGVQPLCFSYETEEDDDGNEEDERDPMTHCVAFHTLKGGHFDGELRLLVEEKENGGLAISVTLAIPDGGRAPTARLAEAMVSAIAHSVAQSTLIRTKQTLSRRMQSKTYRARASSRAVFKRHLQFDQLKAQEEMATERKRKWKRNNPDAGHYRPSGHRLKSPNNC</sequence>
<feature type="region of interest" description="Disordered" evidence="1">
    <location>
        <begin position="537"/>
        <end position="572"/>
    </location>
</feature>